<feature type="chain" id="PRO_5046203634" description="Tandem-95 repeat protein" evidence="2">
    <location>
        <begin position="44"/>
        <end position="2442"/>
    </location>
</feature>
<dbReference type="EMBL" id="JBHSDH010000010">
    <property type="protein sequence ID" value="MFC4291221.1"/>
    <property type="molecule type" value="Genomic_DNA"/>
</dbReference>
<evidence type="ECO:0000259" key="3">
    <source>
        <dbReference type="Pfam" id="PF01345"/>
    </source>
</evidence>
<keyword evidence="2" id="KW-0732">Signal</keyword>
<evidence type="ECO:0000256" key="1">
    <source>
        <dbReference type="SAM" id="MobiDB-lite"/>
    </source>
</evidence>
<dbReference type="Proteomes" id="UP001595887">
    <property type="component" value="Unassembled WGS sequence"/>
</dbReference>
<feature type="signal peptide" evidence="2">
    <location>
        <begin position="1"/>
        <end position="43"/>
    </location>
</feature>
<dbReference type="NCBIfam" id="TIGR01451">
    <property type="entry name" value="B_ant_repeat"/>
    <property type="match status" value="1"/>
</dbReference>
<keyword evidence="6" id="KW-1185">Reference proteome</keyword>
<dbReference type="Gene3D" id="2.60.40.10">
    <property type="entry name" value="Immunoglobulins"/>
    <property type="match status" value="2"/>
</dbReference>
<evidence type="ECO:0000313" key="6">
    <source>
        <dbReference type="Proteomes" id="UP001595887"/>
    </source>
</evidence>
<feature type="region of interest" description="Disordered" evidence="1">
    <location>
        <begin position="479"/>
        <end position="521"/>
    </location>
</feature>
<dbReference type="SUPFAM" id="SSF117074">
    <property type="entry name" value="Hypothetical protein PA1324"/>
    <property type="match status" value="2"/>
</dbReference>
<feature type="domain" description="DUF7507" evidence="4">
    <location>
        <begin position="378"/>
        <end position="491"/>
    </location>
</feature>
<reference evidence="6" key="1">
    <citation type="journal article" date="2019" name="Int. J. Syst. Evol. Microbiol.">
        <title>The Global Catalogue of Microorganisms (GCM) 10K type strain sequencing project: providing services to taxonomists for standard genome sequencing and annotation.</title>
        <authorList>
            <consortium name="The Broad Institute Genomics Platform"/>
            <consortium name="The Broad Institute Genome Sequencing Center for Infectious Disease"/>
            <person name="Wu L."/>
            <person name="Ma J."/>
        </authorList>
    </citation>
    <scope>NUCLEOTIDE SEQUENCE [LARGE SCALE GENOMIC DNA]</scope>
    <source>
        <strain evidence="6">CECT 8531</strain>
    </source>
</reference>
<dbReference type="InterPro" id="IPR013783">
    <property type="entry name" value="Ig-like_fold"/>
</dbReference>
<organism evidence="5 6">
    <name type="scientific">Sphingorhabdus arenilitoris</name>
    <dbReference type="NCBI Taxonomy" id="1490041"/>
    <lineage>
        <taxon>Bacteria</taxon>
        <taxon>Pseudomonadati</taxon>
        <taxon>Pseudomonadota</taxon>
        <taxon>Alphaproteobacteria</taxon>
        <taxon>Sphingomonadales</taxon>
        <taxon>Sphingomonadaceae</taxon>
        <taxon>Sphingorhabdus</taxon>
    </lineage>
</organism>
<feature type="compositionally biased region" description="Low complexity" evidence="1">
    <location>
        <begin position="479"/>
        <end position="496"/>
    </location>
</feature>
<dbReference type="RefSeq" id="WP_381420840.1">
    <property type="nucleotide sequence ID" value="NZ_JBHSDH010000010.1"/>
</dbReference>
<dbReference type="InterPro" id="IPR001434">
    <property type="entry name" value="OmcB-like_DUF11"/>
</dbReference>
<dbReference type="Pfam" id="PF24346">
    <property type="entry name" value="DUF7507"/>
    <property type="match status" value="1"/>
</dbReference>
<dbReference type="InterPro" id="IPR047589">
    <property type="entry name" value="DUF11_rpt"/>
</dbReference>
<comment type="caution">
    <text evidence="5">The sequence shown here is derived from an EMBL/GenBank/DDBJ whole genome shotgun (WGS) entry which is preliminary data.</text>
</comment>
<name>A0ABV8RG22_9SPHN</name>
<sequence length="2442" mass="246087">MVASKKQGSFHTSIGSVPKTQWLTKAKWLAGASAFAASTAAMAAPPLILTPTGQPTVVGAGLNERALWSNAGTVGGQNVDIVAEVVTGTIDHELRTDGAGYPSILSRGVEDIWVRWYLYRAGTHNITTNSGGTPVVADVHIQFNDIDGPNNERVYVPVCSGAVQWVRIDADATTGRAFGTVAGRNEIFSLIGDQNYAEQPISGLEIFYPDSSTFEMGRRAIGGPGIQSFRVIMGPPTYSAFDTLDYECGDFVPPIANDDSQEGIIGTPTVINILNNDSNSTNNDNGPNNNTLLPSEFAKSTVSLVAPAGATGIQTDAKGDVIGFTVPGEGAWAYNDNTGELTFTPDPSFKGSATQIDYTFDNALGVPSNAATVTVWYPAIGVVKSATFNDANSDGFAQVGETIDYIYTVNSYGIEPLENITISETGFTGAGTAPTPVYSSGDTNSDNRLDLTETWIYTATYALIAADLTGTGITNSATAGGQTAGGTSVSDVSDSSNPADGNGSGTSGPGPDNGDPTVTPFAIKPIAASNDSQTGTIFANSGAASAYNVFDNDTLNSAAADPSNVALTITTPASNAGVTLDTATGLVSVAPGTPAGSYTIDYQICEIGNPSNCANAQASVVVTAATPISAATDSPPAVPSVAGGSDIVNALANDMLNGNPVNIADVNLTVVTPAANPGVTLDTATGLVSVAPGTPADSYSIEYQICEAANPSNCAISTINVVVNATPILADNDSAGPVNGNAGSMAVINAFTNDRLNNAPINAGDITATVTAPAAPINGGPVPTLNPASGDVDVPAGTPAGSYVIGYEICETASPANCESAQVTVNVVAAPIAATNDNTAPVNSASGGANLVNVLGNDSLDSATPTPAVIDLTIVTPASNAGVTLDPATGNVSAAPGTPAGNYSIVYQICDALNPANCAMATVTIPVGASPITANTDSPAPVSGISGGNDIINAFDNDRLNGQPVDPADITATITTPATPASPGASVPVLDPATGLVDVPAGTPAGTYTINYQICETLNPSNCANSSVMVVVTAAPISADADTPAPVNGTSGGNDIINAFDNDRLNGQPVDPADVTATVTTPATPASPGAPIPALDPATGLVDVPAGTPAGTYTINYQICETLNPANCADSVVTVVVDAAPIAAQNDSAGPVTTAAGGANLIDALANDSLNNIPVVLADIDLTVTSPASNPGVTLDPATGQVSVAPGTPAGNYTIGYQICEKLNPANCATATVAVAVNATPIAASNDMPAPVNGTDGNPNAINAFTNDQLNGQPVDPADIIATITTPASNPGVVIDPVTGTVSVAPGTPAGSYAISYEICERGNPANCQSAVVNVVVEASAILADADTPAPVNGTSGGNDIINAFDNDRLNGQPVDPADITATITTPATPASPGASVPVLDPATGLVDVPAGTPAGTYTINYQICETLNPANCADSVVTVVVEAAPIAAQNDSAGPVTTAAGGANLIDALANDSLNNIPVVLADIDLTVTSPASNPGVTLDPATGQVSVAPGTPAGNYTIGYQICEKLNPANCATATVAVAVTATPIAANADTPAPVNGTSGGSDIINAFDNDRLNGQPVDPADITATITTPATPASPGAPVPMLDPATGLVDVPAGTPAGTYTINYQICETLNPANCADSVVTVVVDAAPIAAQNDTPPPVNGLNGASNIANIFGNDTLNGAAATAANVTLSVTSPAANPGVTLDPVSGNVSVAPGTPAGTYSIGYEICERLNPSNCATATVIVVVESAAINAAPDTPAPVNGANGGSDIINAFGNDRLNGNPVDPADITATITAPAAPANPGASVPMLDPATGLVDVPAGTPAGTYTIGYEICERLNPANCAQSEVTVVVEAPAITAATDMPAPIRSGIGNPSAINAFANDTLNGQPVDPAAITATILTPATDPGVALDPATGNVSVDPTVPAGTYTIEYQICERLNPTNCAISTVTVVVEPPVGGISGTVYTDLDGDRIPGEGEPRRAGWTVEIVHNGAVVATAISDAEGNYSVPGLSSGPGYEVRFRSPENNVVYDVIRDMTVGNNQTLVDQNQPIDPSGVIYNSVTRTPISGATATLTGTNGLPLPDICFVSASQQNQTTGASGEYRFDIVPGAAPQCPVGETEYRITVNPPAGFANDSSVILPQAGPFDPTGLSAPVRISPENGAPLAADPVFYLNFRLANGDPDIINNHIALDPFTQRPPLIVTKTSPKRTANVGDVVPYEITVRNADNVRRAGVDVVDILPPGMKYVLGTATVNGTAQEPEATNGNRQLVWRSQVIPANGSVKYNLALVVGAGVTGGEKVNTGLAQNTADGTAISNRGTSVVQIVPSAVFDCSELLGKVFEDTNRNGYQDEGEPGVPAVRLATVNGQLITTDEYGRYHIACAAVPDARIGSNYVLKLDTRTLPLGWEPTTDNPRSIRLTRGKFGELNFGVAPKEPSANRDEKGE</sequence>
<feature type="domain" description="DUF11" evidence="3">
    <location>
        <begin position="2198"/>
        <end position="2308"/>
    </location>
</feature>
<protein>
    <recommendedName>
        <fullName evidence="7">Tandem-95 repeat protein</fullName>
    </recommendedName>
</protein>
<evidence type="ECO:0000313" key="5">
    <source>
        <dbReference type="EMBL" id="MFC4291221.1"/>
    </source>
</evidence>
<evidence type="ECO:0008006" key="7">
    <source>
        <dbReference type="Google" id="ProtNLM"/>
    </source>
</evidence>
<dbReference type="Pfam" id="PF01345">
    <property type="entry name" value="DUF11"/>
    <property type="match status" value="1"/>
</dbReference>
<evidence type="ECO:0000256" key="2">
    <source>
        <dbReference type="SAM" id="SignalP"/>
    </source>
</evidence>
<dbReference type="InterPro" id="IPR055354">
    <property type="entry name" value="DUF7507"/>
</dbReference>
<proteinExistence type="predicted"/>
<gene>
    <name evidence="5" type="ORF">ACFOWX_02205</name>
</gene>
<evidence type="ECO:0000259" key="4">
    <source>
        <dbReference type="Pfam" id="PF24346"/>
    </source>
</evidence>
<accession>A0ABV8RG22</accession>